<keyword evidence="4" id="KW-1185">Reference proteome</keyword>
<name>A0A6L8LJD6_9RHOB</name>
<dbReference type="EMBL" id="WWEN01000001">
    <property type="protein sequence ID" value="MYM53832.1"/>
    <property type="molecule type" value="Genomic_DNA"/>
</dbReference>
<dbReference type="AlphaFoldDB" id="A0A6L8LJD6"/>
<feature type="chain" id="PRO_5026979243" evidence="1">
    <location>
        <begin position="21"/>
        <end position="272"/>
    </location>
</feature>
<evidence type="ECO:0000259" key="2">
    <source>
        <dbReference type="Pfam" id="PF09832"/>
    </source>
</evidence>
<dbReference type="RefSeq" id="WP_160971548.1">
    <property type="nucleotide sequence ID" value="NZ_WWEN01000001.1"/>
</dbReference>
<accession>A0A6L8LJD6</accession>
<gene>
    <name evidence="3" type="ORF">GR167_00840</name>
</gene>
<feature type="domain" description="DUF2059" evidence="2">
    <location>
        <begin position="77"/>
        <end position="124"/>
    </location>
</feature>
<dbReference type="Proteomes" id="UP000479043">
    <property type="component" value="Unassembled WGS sequence"/>
</dbReference>
<reference evidence="3 4" key="1">
    <citation type="submission" date="2020-01" db="EMBL/GenBank/DDBJ databases">
        <authorList>
            <person name="Chen S."/>
        </authorList>
    </citation>
    <scope>NUCLEOTIDE SEQUENCE [LARGE SCALE GENOMIC DNA]</scope>
    <source>
        <strain evidence="3 4">GS-10</strain>
    </source>
</reference>
<proteinExistence type="predicted"/>
<evidence type="ECO:0000313" key="4">
    <source>
        <dbReference type="Proteomes" id="UP000479043"/>
    </source>
</evidence>
<sequence>MRHFLFTLGLLVLTVQSAAAATRAEIDNLFGLLRIDEMLQVMRDEGIDYGDNLADDMLPGGTGPGWQAIVQRIHDTEKMGAVLRASFDDSFTGADAAPLLEFFGSDSGQRIVGLELEARRAFLDADFSDAALENFRTQEEPYEPHLAAIDRFIAVNDLIEYNVSGALNANYMFFLGLAEGGAINLSEEDMLREVWATEEGTRTDTREWIYAYLMTAYDPLSVAEIDAYAALSETGPGQALNQALFAGFDEMYKMISLSLGLALARQMQGESL</sequence>
<evidence type="ECO:0000313" key="3">
    <source>
        <dbReference type="EMBL" id="MYM53832.1"/>
    </source>
</evidence>
<feature type="signal peptide" evidence="1">
    <location>
        <begin position="1"/>
        <end position="20"/>
    </location>
</feature>
<dbReference type="InterPro" id="IPR018637">
    <property type="entry name" value="DUF2059"/>
</dbReference>
<keyword evidence="1" id="KW-0732">Signal</keyword>
<organism evidence="3 4">
    <name type="scientific">Thalassovita mangrovi</name>
    <dbReference type="NCBI Taxonomy" id="2692236"/>
    <lineage>
        <taxon>Bacteria</taxon>
        <taxon>Pseudomonadati</taxon>
        <taxon>Pseudomonadota</taxon>
        <taxon>Alphaproteobacteria</taxon>
        <taxon>Rhodobacterales</taxon>
        <taxon>Roseobacteraceae</taxon>
        <taxon>Thalassovita</taxon>
    </lineage>
</organism>
<protein>
    <submittedName>
        <fullName evidence="3">DUF2059 domain-containing protein</fullName>
    </submittedName>
</protein>
<dbReference type="Pfam" id="PF09832">
    <property type="entry name" value="DUF2059"/>
    <property type="match status" value="1"/>
</dbReference>
<evidence type="ECO:0000256" key="1">
    <source>
        <dbReference type="SAM" id="SignalP"/>
    </source>
</evidence>
<comment type="caution">
    <text evidence="3">The sequence shown here is derived from an EMBL/GenBank/DDBJ whole genome shotgun (WGS) entry which is preliminary data.</text>
</comment>